<sequence>SRHLRQSLSGLWKSLKRIGWKRSRTTLWGRIGLMSPLWALSSTALPPLWNLVVLGEFVTGCVDLSACIWRIP</sequence>
<dbReference type="Proteomes" id="UP001194696">
    <property type="component" value="Unassembled WGS sequence"/>
</dbReference>
<name>A0ABQ7JZL4_9FUNG</name>
<protein>
    <submittedName>
        <fullName evidence="1">Uncharacterized protein</fullName>
    </submittedName>
</protein>
<keyword evidence="2" id="KW-1185">Reference proteome</keyword>
<organism evidence="1 2">
    <name type="scientific">Linnemannia gamsii</name>
    <dbReference type="NCBI Taxonomy" id="64522"/>
    <lineage>
        <taxon>Eukaryota</taxon>
        <taxon>Fungi</taxon>
        <taxon>Fungi incertae sedis</taxon>
        <taxon>Mucoromycota</taxon>
        <taxon>Mortierellomycotina</taxon>
        <taxon>Mortierellomycetes</taxon>
        <taxon>Mortierellales</taxon>
        <taxon>Mortierellaceae</taxon>
        <taxon>Linnemannia</taxon>
    </lineage>
</organism>
<feature type="non-terminal residue" evidence="1">
    <location>
        <position position="1"/>
    </location>
</feature>
<evidence type="ECO:0000313" key="2">
    <source>
        <dbReference type="Proteomes" id="UP001194696"/>
    </source>
</evidence>
<reference evidence="1 2" key="1">
    <citation type="journal article" date="2020" name="Fungal Divers.">
        <title>Resolving the Mortierellaceae phylogeny through synthesis of multi-gene phylogenetics and phylogenomics.</title>
        <authorList>
            <person name="Vandepol N."/>
            <person name="Liber J."/>
            <person name="Desiro A."/>
            <person name="Na H."/>
            <person name="Kennedy M."/>
            <person name="Barry K."/>
            <person name="Grigoriev I.V."/>
            <person name="Miller A.N."/>
            <person name="O'Donnell K."/>
            <person name="Stajich J.E."/>
            <person name="Bonito G."/>
        </authorList>
    </citation>
    <scope>NUCLEOTIDE SEQUENCE [LARGE SCALE GENOMIC DNA]</scope>
    <source>
        <strain evidence="1 2">AD045</strain>
    </source>
</reference>
<evidence type="ECO:0000313" key="1">
    <source>
        <dbReference type="EMBL" id="KAG0288348.1"/>
    </source>
</evidence>
<dbReference type="EMBL" id="JAAAIM010000416">
    <property type="protein sequence ID" value="KAG0288348.1"/>
    <property type="molecule type" value="Genomic_DNA"/>
</dbReference>
<feature type="non-terminal residue" evidence="1">
    <location>
        <position position="72"/>
    </location>
</feature>
<proteinExistence type="predicted"/>
<gene>
    <name evidence="1" type="ORF">BGZ96_007852</name>
</gene>
<comment type="caution">
    <text evidence="1">The sequence shown here is derived from an EMBL/GenBank/DDBJ whole genome shotgun (WGS) entry which is preliminary data.</text>
</comment>
<accession>A0ABQ7JZL4</accession>